<sequence>MRIDQESAETREEIRELCHKLFDENYILEFVFAPNDTLRRANPDYSFLSLNFDCVAELLEQCGWKLNQDTQAGVIYLTSLYPSTKVTLTKTESYYLFGLRLLYDEKKMRASASGEVFATVQELLEKLSTLDALEPVSRQERERALRTLQNKNIITRITGKLTEPDTQLAIMPSILCAISAPKVKRLLESLPEEQAAATSEEVSE</sequence>
<dbReference type="Pfam" id="PF13835">
    <property type="entry name" value="DUF4194"/>
    <property type="match status" value="1"/>
</dbReference>
<protein>
    <submittedName>
        <fullName evidence="1">DUF4194 domain-containing protein</fullName>
    </submittedName>
</protein>
<dbReference type="InterPro" id="IPR025449">
    <property type="entry name" value="JetB"/>
</dbReference>
<name>A0A7G8T887_9FIRM</name>
<dbReference type="KEGG" id="cfem:HCR03_14025"/>
<evidence type="ECO:0000313" key="1">
    <source>
        <dbReference type="EMBL" id="QNK39828.1"/>
    </source>
</evidence>
<gene>
    <name evidence="1" type="ORF">HCR03_14025</name>
</gene>
<dbReference type="RefSeq" id="WP_187034810.1">
    <property type="nucleotide sequence ID" value="NZ_CP060286.1"/>
</dbReference>
<proteinExistence type="predicted"/>
<organism evidence="1 2">
    <name type="scientific">Caproicibacter fermentans</name>
    <dbReference type="NCBI Taxonomy" id="2576756"/>
    <lineage>
        <taxon>Bacteria</taxon>
        <taxon>Bacillati</taxon>
        <taxon>Bacillota</taxon>
        <taxon>Clostridia</taxon>
        <taxon>Eubacteriales</taxon>
        <taxon>Acutalibacteraceae</taxon>
        <taxon>Caproicibacter</taxon>
    </lineage>
</organism>
<reference evidence="1 2" key="1">
    <citation type="submission" date="2020-08" db="EMBL/GenBank/DDBJ databases">
        <title>The isolate Caproiciproducens sp. 7D4C2 produces n-caproate at mildly acidic conditions from hexoses: genome and rBOX comparison with related strains and chain-elongating bacteria.</title>
        <authorList>
            <person name="Esquivel-Elizondo S."/>
            <person name="Bagci C."/>
            <person name="Temovska M."/>
            <person name="Jeon B.S."/>
            <person name="Bessarab I."/>
            <person name="Williams R.B.H."/>
            <person name="Huson D.H."/>
            <person name="Angenent L.T."/>
        </authorList>
    </citation>
    <scope>NUCLEOTIDE SEQUENCE [LARGE SCALE GENOMIC DNA]</scope>
    <source>
        <strain evidence="1 2">7D4C2</strain>
    </source>
</reference>
<dbReference type="AlphaFoldDB" id="A0A7G8T887"/>
<accession>A0A7G8T887</accession>
<evidence type="ECO:0000313" key="2">
    <source>
        <dbReference type="Proteomes" id="UP000515909"/>
    </source>
</evidence>
<dbReference type="Proteomes" id="UP000515909">
    <property type="component" value="Chromosome"/>
</dbReference>
<dbReference type="EMBL" id="CP060286">
    <property type="protein sequence ID" value="QNK39828.1"/>
    <property type="molecule type" value="Genomic_DNA"/>
</dbReference>